<dbReference type="Proteomes" id="UP000295192">
    <property type="component" value="Unassembled WGS sequence"/>
</dbReference>
<dbReference type="InterPro" id="IPR052560">
    <property type="entry name" value="RdDP_mobile_element"/>
</dbReference>
<dbReference type="PANTHER" id="PTHR36688">
    <property type="entry name" value="ENDO/EXONUCLEASE/PHOSPHATASE DOMAIN-CONTAINING PROTEIN"/>
    <property type="match status" value="1"/>
</dbReference>
<dbReference type="STRING" id="7232.A0A484BTR4"/>
<reference evidence="3 4" key="1">
    <citation type="journal article" date="2019" name="J. Hered.">
        <title>An Improved Genome Assembly for Drosophila navojoa, the Basal Species in the mojavensis Cluster.</title>
        <authorList>
            <person name="Vanderlinde T."/>
            <person name="Dupim E.G."/>
            <person name="Nazario-Yepiz N.O."/>
            <person name="Carvalho A.B."/>
        </authorList>
    </citation>
    <scope>NUCLEOTIDE SEQUENCE [LARGE SCALE GENOMIC DNA]</scope>
    <source>
        <strain evidence="3">Navoj_Jal97</strain>
        <tissue evidence="3">Whole organism</tissue>
    </source>
</reference>
<dbReference type="PANTHER" id="PTHR36688:SF1">
    <property type="entry name" value="ENDONUCLEASE_EXONUCLEASE_PHOSPHATASE DOMAIN-CONTAINING PROTEIN"/>
    <property type="match status" value="1"/>
</dbReference>
<dbReference type="CDD" id="cd01650">
    <property type="entry name" value="RT_nLTR_like"/>
    <property type="match status" value="1"/>
</dbReference>
<comment type="caution">
    <text evidence="3">The sequence shown here is derived from an EMBL/GenBank/DDBJ whole genome shotgun (WGS) entry which is preliminary data.</text>
</comment>
<feature type="compositionally biased region" description="Polar residues" evidence="1">
    <location>
        <begin position="111"/>
        <end position="121"/>
    </location>
</feature>
<keyword evidence="4" id="KW-1185">Reference proteome</keyword>
<dbReference type="EMBL" id="LSRL02000010">
    <property type="protein sequence ID" value="TDG51265.1"/>
    <property type="molecule type" value="Genomic_DNA"/>
</dbReference>
<feature type="compositionally biased region" description="Basic residues" evidence="1">
    <location>
        <begin position="50"/>
        <end position="61"/>
    </location>
</feature>
<feature type="compositionally biased region" description="Polar residues" evidence="1">
    <location>
        <begin position="65"/>
        <end position="86"/>
    </location>
</feature>
<gene>
    <name evidence="3" type="ORF">AWZ03_002352</name>
</gene>
<proteinExistence type="predicted"/>
<feature type="compositionally biased region" description="Polar residues" evidence="1">
    <location>
        <begin position="141"/>
        <end position="161"/>
    </location>
</feature>
<sequence>MHEIAAIENNAEQSNDAISTNTSNSSSGLARNTENKTPSFAVGSFSLVKSQRKPLPRKRKGIASSHDSPTSSNPKRSTQSTSQKPFQENPYRNRFEVLSSDSDNEDDDAMSTMSTEPINSSVSLSKVLEQCTANHRKQQDKLNASAQSQANVKQPQSTPKSNIPPITIPRLTNLPMLQDLLKNNKLYGPNKVAIRTSAGGLTRLYAQDIETFRSIQNLFENVKLEFYTYQLKQERPYKFVIKGLHHSTLHSAIKNELGSLGFNIIATGSPTRFPDHNRQRPSCLDFGLYKDIPQWKLKIAAHNDLGSDHMPLVISLDAAVKCYPQAERLINRNVDINLFKLILNNKFHPELELHSEQDIDDALKLFNENIRCAAKEAEKTRSSHAPRQAGSLVLTSELRYLLQQKRRLRRIYQRTLHPLDKSNWCRAANTLRSELARQRAQMFDDMLENMSTAKDAKFSLWKASRNCRRQVMRQAPIKNGPDSWCRSDEEQAEALASHLEARFLPYTLASQEDTQSTEQALLTPLQLDPPEEPYNFDEVASIIKHLNPNKAPGHDNICNRTLRALPENAILVMVIIFNAITRLQYFPAVWKTALVVMIHKTGKPEEDPASYRPISLLPSLSKVWERLVIRRLVAVTETRKLIPPQQFGFRAGHGTTEQLHRVTDHILRAFDNKKHCNAIFLDIEQAFDRVWHPGLLQKIKEQLPSHYFALIRSYLEGRSFRVKVKSSQSSTYSIAAGVPQGSILAPLLFCIFIGDAPLPDASGSGVSSNSTLVATYADDICVLVSTKSSSTAAVILQDFIDSFVQWANRWNIKISATKSKSLCFSLRREAPATVFINGTPLEKARTVKYLGIHLDSRLTFKPHILATVGTCRARLKQMSWLLHNKSKLSLANKRMLIIHTITPIWRYGVQVWGVATKSNRQKIQSMQNKALRQITGCPWFVRNSSLHRDLKMDSVEEQISFHSSRYNDRLKSHANRLARKLPNSKPIRRLKRRQFENLIANSN</sequence>
<dbReference type="AlphaFoldDB" id="A0A484BTR4"/>
<dbReference type="SUPFAM" id="SSF56672">
    <property type="entry name" value="DNA/RNA polymerases"/>
    <property type="match status" value="1"/>
</dbReference>
<evidence type="ECO:0000313" key="4">
    <source>
        <dbReference type="Proteomes" id="UP000295192"/>
    </source>
</evidence>
<evidence type="ECO:0000259" key="2">
    <source>
        <dbReference type="PROSITE" id="PS50878"/>
    </source>
</evidence>
<dbReference type="InterPro" id="IPR043502">
    <property type="entry name" value="DNA/RNA_pol_sf"/>
</dbReference>
<dbReference type="InterPro" id="IPR000477">
    <property type="entry name" value="RT_dom"/>
</dbReference>
<dbReference type="Pfam" id="PF00078">
    <property type="entry name" value="RVT_1"/>
    <property type="match status" value="1"/>
</dbReference>
<evidence type="ECO:0000256" key="1">
    <source>
        <dbReference type="SAM" id="MobiDB-lite"/>
    </source>
</evidence>
<dbReference type="OMA" id="SANDINC"/>
<accession>A0A484BTR4</accession>
<dbReference type="GO" id="GO:0071897">
    <property type="term" value="P:DNA biosynthetic process"/>
    <property type="evidence" value="ECO:0007669"/>
    <property type="project" value="UniProtKB-ARBA"/>
</dbReference>
<evidence type="ECO:0000313" key="3">
    <source>
        <dbReference type="EMBL" id="TDG51265.1"/>
    </source>
</evidence>
<dbReference type="PROSITE" id="PS50878">
    <property type="entry name" value="RT_POL"/>
    <property type="match status" value="1"/>
</dbReference>
<feature type="compositionally biased region" description="Polar residues" evidence="1">
    <location>
        <begin position="10"/>
        <end position="38"/>
    </location>
</feature>
<name>A0A484BTR4_DRONA</name>
<feature type="domain" description="Reverse transcriptase" evidence="2">
    <location>
        <begin position="579"/>
        <end position="854"/>
    </location>
</feature>
<protein>
    <recommendedName>
        <fullName evidence="2">Reverse transcriptase domain-containing protein</fullName>
    </recommendedName>
</protein>
<feature type="region of interest" description="Disordered" evidence="1">
    <location>
        <begin position="133"/>
        <end position="167"/>
    </location>
</feature>
<feature type="region of interest" description="Disordered" evidence="1">
    <location>
        <begin position="1"/>
        <end position="121"/>
    </location>
</feature>
<organism evidence="3 4">
    <name type="scientific">Drosophila navojoa</name>
    <name type="common">Fruit fly</name>
    <dbReference type="NCBI Taxonomy" id="7232"/>
    <lineage>
        <taxon>Eukaryota</taxon>
        <taxon>Metazoa</taxon>
        <taxon>Ecdysozoa</taxon>
        <taxon>Arthropoda</taxon>
        <taxon>Hexapoda</taxon>
        <taxon>Insecta</taxon>
        <taxon>Pterygota</taxon>
        <taxon>Neoptera</taxon>
        <taxon>Endopterygota</taxon>
        <taxon>Diptera</taxon>
        <taxon>Brachycera</taxon>
        <taxon>Muscomorpha</taxon>
        <taxon>Ephydroidea</taxon>
        <taxon>Drosophilidae</taxon>
        <taxon>Drosophila</taxon>
    </lineage>
</organism>